<comment type="similarity">
    <text evidence="1 6">Belongs to the DNA polymerase type-Y family.</text>
</comment>
<feature type="site" description="Substrate discrimination" evidence="6">
    <location>
        <position position="14"/>
    </location>
</feature>
<evidence type="ECO:0000256" key="5">
    <source>
        <dbReference type="ARBA" id="ARBA00022932"/>
    </source>
</evidence>
<gene>
    <name evidence="8" type="primary">dinB_1</name>
    <name evidence="6" type="synonym">dinB</name>
    <name evidence="8" type="ORF">ERS852407_00157</name>
</gene>
<dbReference type="Gene3D" id="3.30.70.270">
    <property type="match status" value="1"/>
</dbReference>
<feature type="active site" evidence="6">
    <location>
        <position position="113"/>
    </location>
</feature>
<dbReference type="CDD" id="cd03586">
    <property type="entry name" value="PolY_Pol_IV_kappa"/>
    <property type="match status" value="1"/>
</dbReference>
<keyword evidence="6" id="KW-0479">Metal-binding</keyword>
<proteinExistence type="inferred from homology"/>
<evidence type="ECO:0000313" key="8">
    <source>
        <dbReference type="EMBL" id="CUN43058.1"/>
    </source>
</evidence>
<dbReference type="GO" id="GO:0006261">
    <property type="term" value="P:DNA-templated DNA replication"/>
    <property type="evidence" value="ECO:0007669"/>
    <property type="project" value="UniProtKB-UniRule"/>
</dbReference>
<dbReference type="Pfam" id="PF11799">
    <property type="entry name" value="IMS_C"/>
    <property type="match status" value="1"/>
</dbReference>
<dbReference type="Gene3D" id="3.30.1490.100">
    <property type="entry name" value="DNA polymerase, Y-family, little finger domain"/>
    <property type="match status" value="1"/>
</dbReference>
<keyword evidence="6" id="KW-0235">DNA replication</keyword>
<comment type="cofactor">
    <cofactor evidence="6">
        <name>Mg(2+)</name>
        <dbReference type="ChEBI" id="CHEBI:18420"/>
    </cofactor>
    <text evidence="6">Binds 2 magnesium ions per subunit.</text>
</comment>
<dbReference type="PROSITE" id="PS50173">
    <property type="entry name" value="UMUC"/>
    <property type="match status" value="1"/>
</dbReference>
<dbReference type="GO" id="GO:0000287">
    <property type="term" value="F:magnesium ion binding"/>
    <property type="evidence" value="ECO:0007669"/>
    <property type="project" value="UniProtKB-UniRule"/>
</dbReference>
<dbReference type="GO" id="GO:0009432">
    <property type="term" value="P:SOS response"/>
    <property type="evidence" value="ECO:0007669"/>
    <property type="project" value="TreeGrafter"/>
</dbReference>
<feature type="binding site" evidence="6">
    <location>
        <position position="112"/>
    </location>
    <ligand>
        <name>Mg(2+)</name>
        <dbReference type="ChEBI" id="CHEBI:18420"/>
    </ligand>
</feature>
<organism evidence="8 9">
    <name type="scientific">Hungatella hathewayi</name>
    <dbReference type="NCBI Taxonomy" id="154046"/>
    <lineage>
        <taxon>Bacteria</taxon>
        <taxon>Bacillati</taxon>
        <taxon>Bacillota</taxon>
        <taxon>Clostridia</taxon>
        <taxon>Lachnospirales</taxon>
        <taxon>Lachnospiraceae</taxon>
        <taxon>Hungatella</taxon>
    </lineage>
</organism>
<comment type="subunit">
    <text evidence="6">Monomer.</text>
</comment>
<keyword evidence="6" id="KW-0963">Cytoplasm</keyword>
<protein>
    <recommendedName>
        <fullName evidence="6">DNA polymerase IV</fullName>
        <shortName evidence="6">Pol IV</shortName>
        <ecNumber evidence="6">2.7.7.7</ecNumber>
    </recommendedName>
</protein>
<evidence type="ECO:0000256" key="6">
    <source>
        <dbReference type="HAMAP-Rule" id="MF_01113"/>
    </source>
</evidence>
<dbReference type="SUPFAM" id="SSF56672">
    <property type="entry name" value="DNA/RNA polymerases"/>
    <property type="match status" value="1"/>
</dbReference>
<keyword evidence="6 8" id="KW-0808">Transferase</keyword>
<dbReference type="InterPro" id="IPR036775">
    <property type="entry name" value="DNA_pol_Y-fam_lit_finger_sf"/>
</dbReference>
<dbReference type="Gene3D" id="3.40.1170.60">
    <property type="match status" value="1"/>
</dbReference>
<dbReference type="GO" id="GO:0006281">
    <property type="term" value="P:DNA repair"/>
    <property type="evidence" value="ECO:0007669"/>
    <property type="project" value="UniProtKB-UniRule"/>
</dbReference>
<comment type="function">
    <text evidence="6">Poorly processive, error-prone DNA polymerase involved in untargeted mutagenesis. Copies undamaged DNA at stalled replication forks, which arise in vivo from mismatched or misaligned primer ends. These misaligned primers can be extended by PolIV. Exhibits no 3'-5' exonuclease (proofreading) activity. May be involved in translesional synthesis, in conjunction with the beta clamp from PolIII.</text>
</comment>
<dbReference type="SUPFAM" id="SSF100879">
    <property type="entry name" value="Lesion bypass DNA polymerase (Y-family), little finger domain"/>
    <property type="match status" value="1"/>
</dbReference>
<dbReference type="GO" id="GO:0042276">
    <property type="term" value="P:error-prone translesion synthesis"/>
    <property type="evidence" value="ECO:0007669"/>
    <property type="project" value="TreeGrafter"/>
</dbReference>
<dbReference type="Proteomes" id="UP000095651">
    <property type="component" value="Unassembled WGS sequence"/>
</dbReference>
<accession>A0A173WY83</accession>
<dbReference type="InterPro" id="IPR001126">
    <property type="entry name" value="UmuC"/>
</dbReference>
<dbReference type="EMBL" id="CYZE01000001">
    <property type="protein sequence ID" value="CUN43058.1"/>
    <property type="molecule type" value="Genomic_DNA"/>
</dbReference>
<dbReference type="EC" id="2.7.7.7" evidence="6"/>
<dbReference type="GO" id="GO:0003887">
    <property type="term" value="F:DNA-directed DNA polymerase activity"/>
    <property type="evidence" value="ECO:0007669"/>
    <property type="project" value="UniProtKB-UniRule"/>
</dbReference>
<dbReference type="InterPro" id="IPR017961">
    <property type="entry name" value="DNA_pol_Y-fam_little_finger"/>
</dbReference>
<keyword evidence="3 6" id="KW-0548">Nucleotidyltransferase</keyword>
<evidence type="ECO:0000256" key="4">
    <source>
        <dbReference type="ARBA" id="ARBA00022763"/>
    </source>
</evidence>
<sequence length="425" mass="47713">MERTIFHVDVNSAFLSWEAVYRMKHLGGRLDLRTVCSAVGGDVTRRHGIILAKSIPARACGIKTGETVFSALKKCPELVLVRPNYNLYQRSSDALIRLLKEYTPLVEQYSIDEAYMDMTESTALFGPPEVVAETIRERILQELGFTVNIGVAQNKLLAKMASDFKKPNRVHTLWKEQIPVKMWPLPVSELFFIGRATYRKLKGIGITTIGELAQSDPDILRRHLGKQGEVIWGFANGVDLSAVEAEAPPNKGYGNSTTVAFDVCDAETAKLVLLSLAETLGARLRKDGVKIGVVAVGIRDYLFEYHSHQISLETPTNITRELYEAACRAFDEAWDKTPVRHLGIHTSHVSSEESRQIGLFDRMDYEKLERMDKAVDEIRRRFGNDAVKRAAFLPEHPEGAAVHDHMGGGIAREKRTVDYSRQEVF</sequence>
<dbReference type="Gene3D" id="1.10.150.20">
    <property type="entry name" value="5' to 3' exonuclease, C-terminal subdomain"/>
    <property type="match status" value="1"/>
</dbReference>
<dbReference type="Pfam" id="PF00817">
    <property type="entry name" value="IMS"/>
    <property type="match status" value="1"/>
</dbReference>
<dbReference type="InterPro" id="IPR022880">
    <property type="entry name" value="DNApol_IV"/>
</dbReference>
<keyword evidence="6" id="KW-0460">Magnesium</keyword>
<keyword evidence="5 6" id="KW-0239">DNA-directed DNA polymerase</keyword>
<dbReference type="AlphaFoldDB" id="A0A173WY83"/>
<dbReference type="PANTHER" id="PTHR11076:SF35">
    <property type="entry name" value="DNA REPAIR PROTEIN HOMOLOG YOBH"/>
    <property type="match status" value="1"/>
</dbReference>
<dbReference type="GO" id="GO:0003684">
    <property type="term" value="F:damaged DNA binding"/>
    <property type="evidence" value="ECO:0007669"/>
    <property type="project" value="InterPro"/>
</dbReference>
<dbReference type="HAMAP" id="MF_01113">
    <property type="entry name" value="DNApol_IV"/>
    <property type="match status" value="1"/>
</dbReference>
<dbReference type="GO" id="GO:0005829">
    <property type="term" value="C:cytosol"/>
    <property type="evidence" value="ECO:0007669"/>
    <property type="project" value="TreeGrafter"/>
</dbReference>
<comment type="subcellular location">
    <subcellularLocation>
        <location evidence="6">Cytoplasm</location>
    </subcellularLocation>
</comment>
<evidence type="ECO:0000256" key="2">
    <source>
        <dbReference type="ARBA" id="ARBA00022457"/>
    </source>
</evidence>
<reference evidence="8 9" key="1">
    <citation type="submission" date="2015-09" db="EMBL/GenBank/DDBJ databases">
        <authorList>
            <consortium name="Pathogen Informatics"/>
        </authorList>
    </citation>
    <scope>NUCLEOTIDE SEQUENCE [LARGE SCALE GENOMIC DNA]</scope>
    <source>
        <strain evidence="8 9">2789STDY5608850</strain>
    </source>
</reference>
<name>A0A173WY83_9FIRM</name>
<keyword evidence="6" id="KW-0234">DNA repair</keyword>
<keyword evidence="4 6" id="KW-0227">DNA damage</keyword>
<dbReference type="InterPro" id="IPR043128">
    <property type="entry name" value="Rev_trsase/Diguanyl_cyclase"/>
</dbReference>
<evidence type="ECO:0000259" key="7">
    <source>
        <dbReference type="PROSITE" id="PS50173"/>
    </source>
</evidence>
<keyword evidence="6" id="KW-0238">DNA-binding</keyword>
<evidence type="ECO:0000256" key="3">
    <source>
        <dbReference type="ARBA" id="ARBA00022695"/>
    </source>
</evidence>
<evidence type="ECO:0000313" key="9">
    <source>
        <dbReference type="Proteomes" id="UP000095651"/>
    </source>
</evidence>
<comment type="catalytic activity">
    <reaction evidence="6">
        <text>DNA(n) + a 2'-deoxyribonucleoside 5'-triphosphate = DNA(n+1) + diphosphate</text>
        <dbReference type="Rhea" id="RHEA:22508"/>
        <dbReference type="Rhea" id="RHEA-COMP:17339"/>
        <dbReference type="Rhea" id="RHEA-COMP:17340"/>
        <dbReference type="ChEBI" id="CHEBI:33019"/>
        <dbReference type="ChEBI" id="CHEBI:61560"/>
        <dbReference type="ChEBI" id="CHEBI:173112"/>
        <dbReference type="EC" id="2.7.7.7"/>
    </reaction>
</comment>
<dbReference type="InterPro" id="IPR043502">
    <property type="entry name" value="DNA/RNA_pol_sf"/>
</dbReference>
<feature type="binding site" evidence="6">
    <location>
        <position position="9"/>
    </location>
    <ligand>
        <name>Mg(2+)</name>
        <dbReference type="ChEBI" id="CHEBI:18420"/>
    </ligand>
</feature>
<feature type="domain" description="UmuC" evidence="7">
    <location>
        <begin position="5"/>
        <end position="194"/>
    </location>
</feature>
<dbReference type="InterPro" id="IPR050116">
    <property type="entry name" value="DNA_polymerase-Y"/>
</dbReference>
<dbReference type="RefSeq" id="WP_055652619.1">
    <property type="nucleotide sequence ID" value="NZ_CABIXC010000001.1"/>
</dbReference>
<keyword evidence="2 6" id="KW-0515">Mutator protein</keyword>
<evidence type="ECO:0000256" key="1">
    <source>
        <dbReference type="ARBA" id="ARBA00010945"/>
    </source>
</evidence>
<dbReference type="PANTHER" id="PTHR11076">
    <property type="entry name" value="DNA REPAIR POLYMERASE UMUC / TRANSFERASE FAMILY MEMBER"/>
    <property type="match status" value="1"/>
</dbReference>